<accession>A0A2S0KD72</accession>
<dbReference type="KEGG" id="git:C6V83_04500"/>
<keyword evidence="2" id="KW-1185">Reference proteome</keyword>
<dbReference type="OrthoDB" id="2426596at2"/>
<sequence>MEWTPDLAAAEWLVERVDDSYATIHGVVPRGFDAYARIFHPASVRTYLDGRESSLRPSLTPEEFKAGIARIVDRPVTWAQTAQAFGTTFHPLAQWHRLVGREEPWGDDAVAADGREYSDPEEGRLADEQLSVVARCLADATATPDDVYAAVWEGWGGIVGSFSTGPHPVQPLIMVAESTGPVRYSDACAPPAGLVPGPRSVWGSLAARVKDALRRPQPVWRDGRLSREISEAPRLQLPDRDHVLFRGRLAEFTAADAMQTMPWNDPESLFVYSPSLIWPADRAWVVVTEVDFDSTVVGGSARLVDAICSADGLEALPIPEGSSFCYDADTINGPD</sequence>
<reference evidence="1 2" key="1">
    <citation type="submission" date="2018-03" db="EMBL/GenBank/DDBJ databases">
        <title>Characteristics and genome of n-alkane degrading marine bacteria Gordonia iterans isolated from crude oil contaminated in Tae-an, South Korea.</title>
        <authorList>
            <person name="Lee S.-S."/>
            <person name="Kim H."/>
        </authorList>
    </citation>
    <scope>NUCLEOTIDE SEQUENCE [LARGE SCALE GENOMIC DNA]</scope>
    <source>
        <strain evidence="1 2">Co17</strain>
    </source>
</reference>
<dbReference type="RefSeq" id="WP_105941386.1">
    <property type="nucleotide sequence ID" value="NZ_CP027433.1"/>
</dbReference>
<organism evidence="1 2">
    <name type="scientific">Gordonia iterans</name>
    <dbReference type="NCBI Taxonomy" id="1004901"/>
    <lineage>
        <taxon>Bacteria</taxon>
        <taxon>Bacillati</taxon>
        <taxon>Actinomycetota</taxon>
        <taxon>Actinomycetes</taxon>
        <taxon>Mycobacteriales</taxon>
        <taxon>Gordoniaceae</taxon>
        <taxon>Gordonia</taxon>
    </lineage>
</organism>
<evidence type="ECO:0000313" key="1">
    <source>
        <dbReference type="EMBL" id="AVL99651.1"/>
    </source>
</evidence>
<protein>
    <submittedName>
        <fullName evidence="1">Uncharacterized protein</fullName>
    </submittedName>
</protein>
<dbReference type="Proteomes" id="UP000239814">
    <property type="component" value="Chromosome"/>
</dbReference>
<dbReference type="EMBL" id="CP027433">
    <property type="protein sequence ID" value="AVL99651.1"/>
    <property type="molecule type" value="Genomic_DNA"/>
</dbReference>
<name>A0A2S0KD72_9ACTN</name>
<proteinExistence type="predicted"/>
<dbReference type="AlphaFoldDB" id="A0A2S0KD72"/>
<gene>
    <name evidence="1" type="ORF">C6V83_04500</name>
</gene>
<evidence type="ECO:0000313" key="2">
    <source>
        <dbReference type="Proteomes" id="UP000239814"/>
    </source>
</evidence>